<feature type="transmembrane region" description="Helical" evidence="1">
    <location>
        <begin position="81"/>
        <end position="101"/>
    </location>
</feature>
<evidence type="ECO:0000256" key="1">
    <source>
        <dbReference type="SAM" id="Phobius"/>
    </source>
</evidence>
<dbReference type="Proteomes" id="UP000824120">
    <property type="component" value="Chromosome 10"/>
</dbReference>
<proteinExistence type="predicted"/>
<protein>
    <submittedName>
        <fullName evidence="2">Uncharacterized protein</fullName>
    </submittedName>
</protein>
<dbReference type="EMBL" id="JACXVP010000010">
    <property type="protein sequence ID" value="KAG5582788.1"/>
    <property type="molecule type" value="Genomic_DNA"/>
</dbReference>
<keyword evidence="3" id="KW-1185">Reference proteome</keyword>
<sequence>MQLLSSSSMLVDEAKGAILCKGPIGKKGTLGCVCSHTFKRKIFFWLLRNGGHGVHTCSTESVQDNAGKPQLSGYIIDKKHVVVINNTGELITLHILFLFLFHHPNEKSLVNEGYFQAAALVLNALGVVMFLKEVYI</sequence>
<accession>A0A9J5X681</accession>
<gene>
    <name evidence="2" type="ORF">H5410_053415</name>
</gene>
<comment type="caution">
    <text evidence="2">The sequence shown here is derived from an EMBL/GenBank/DDBJ whole genome shotgun (WGS) entry which is preliminary data.</text>
</comment>
<reference evidence="2 3" key="1">
    <citation type="submission" date="2020-09" db="EMBL/GenBank/DDBJ databases">
        <title>De no assembly of potato wild relative species, Solanum commersonii.</title>
        <authorList>
            <person name="Cho K."/>
        </authorList>
    </citation>
    <scope>NUCLEOTIDE SEQUENCE [LARGE SCALE GENOMIC DNA]</scope>
    <source>
        <strain evidence="2">LZ3.2</strain>
        <tissue evidence="2">Leaf</tissue>
    </source>
</reference>
<organism evidence="2 3">
    <name type="scientific">Solanum commersonii</name>
    <name type="common">Commerson's wild potato</name>
    <name type="synonym">Commerson's nightshade</name>
    <dbReference type="NCBI Taxonomy" id="4109"/>
    <lineage>
        <taxon>Eukaryota</taxon>
        <taxon>Viridiplantae</taxon>
        <taxon>Streptophyta</taxon>
        <taxon>Embryophyta</taxon>
        <taxon>Tracheophyta</taxon>
        <taxon>Spermatophyta</taxon>
        <taxon>Magnoliopsida</taxon>
        <taxon>eudicotyledons</taxon>
        <taxon>Gunneridae</taxon>
        <taxon>Pentapetalae</taxon>
        <taxon>asterids</taxon>
        <taxon>lamiids</taxon>
        <taxon>Solanales</taxon>
        <taxon>Solanaceae</taxon>
        <taxon>Solanoideae</taxon>
        <taxon>Solaneae</taxon>
        <taxon>Solanum</taxon>
    </lineage>
</organism>
<name>A0A9J5X681_SOLCO</name>
<dbReference type="AlphaFoldDB" id="A0A9J5X681"/>
<evidence type="ECO:0000313" key="2">
    <source>
        <dbReference type="EMBL" id="KAG5582788.1"/>
    </source>
</evidence>
<keyword evidence="1" id="KW-0472">Membrane</keyword>
<keyword evidence="1" id="KW-1133">Transmembrane helix</keyword>
<keyword evidence="1" id="KW-0812">Transmembrane</keyword>
<feature type="transmembrane region" description="Helical" evidence="1">
    <location>
        <begin position="113"/>
        <end position="131"/>
    </location>
</feature>
<evidence type="ECO:0000313" key="3">
    <source>
        <dbReference type="Proteomes" id="UP000824120"/>
    </source>
</evidence>